<gene>
    <name evidence="9" type="ORF">JD81_02936</name>
</gene>
<evidence type="ECO:0000256" key="4">
    <source>
        <dbReference type="ARBA" id="ARBA00022989"/>
    </source>
</evidence>
<evidence type="ECO:0000256" key="5">
    <source>
        <dbReference type="ARBA" id="ARBA00023136"/>
    </source>
</evidence>
<dbReference type="EMBL" id="VLLP01000001">
    <property type="protein sequence ID" value="TWJ29426.1"/>
    <property type="molecule type" value="Genomic_DNA"/>
</dbReference>
<feature type="transmembrane region" description="Helical" evidence="7">
    <location>
        <begin position="21"/>
        <end position="38"/>
    </location>
</feature>
<evidence type="ECO:0000256" key="7">
    <source>
        <dbReference type="SAM" id="Phobius"/>
    </source>
</evidence>
<dbReference type="InterPro" id="IPR037185">
    <property type="entry name" value="EmrE-like"/>
</dbReference>
<evidence type="ECO:0000259" key="8">
    <source>
        <dbReference type="Pfam" id="PF00892"/>
    </source>
</evidence>
<feature type="transmembrane region" description="Helical" evidence="7">
    <location>
        <begin position="232"/>
        <end position="251"/>
    </location>
</feature>
<feature type="domain" description="EamA" evidence="8">
    <location>
        <begin position="22"/>
        <end position="156"/>
    </location>
</feature>
<dbReference type="GO" id="GO:0016020">
    <property type="term" value="C:membrane"/>
    <property type="evidence" value="ECO:0007669"/>
    <property type="project" value="UniProtKB-SubCell"/>
</dbReference>
<organism evidence="9 10">
    <name type="scientific">Micromonospora sagamiensis</name>
    <dbReference type="NCBI Taxonomy" id="47875"/>
    <lineage>
        <taxon>Bacteria</taxon>
        <taxon>Bacillati</taxon>
        <taxon>Actinomycetota</taxon>
        <taxon>Actinomycetes</taxon>
        <taxon>Micromonosporales</taxon>
        <taxon>Micromonosporaceae</taxon>
        <taxon>Micromonospora</taxon>
    </lineage>
</organism>
<dbReference type="PANTHER" id="PTHR32322">
    <property type="entry name" value="INNER MEMBRANE TRANSPORTER"/>
    <property type="match status" value="1"/>
</dbReference>
<evidence type="ECO:0000256" key="3">
    <source>
        <dbReference type="ARBA" id="ARBA00022692"/>
    </source>
</evidence>
<dbReference type="SUPFAM" id="SSF103481">
    <property type="entry name" value="Multidrug resistance efflux transporter EmrE"/>
    <property type="match status" value="2"/>
</dbReference>
<feature type="transmembrane region" description="Helical" evidence="7">
    <location>
        <begin position="50"/>
        <end position="71"/>
    </location>
</feature>
<comment type="subcellular location">
    <subcellularLocation>
        <location evidence="1">Membrane</location>
        <topology evidence="1">Multi-pass membrane protein</topology>
    </subcellularLocation>
</comment>
<feature type="transmembrane region" description="Helical" evidence="7">
    <location>
        <begin position="198"/>
        <end position="220"/>
    </location>
</feature>
<comment type="caution">
    <text evidence="9">The sequence shown here is derived from an EMBL/GenBank/DDBJ whole genome shotgun (WGS) entry which is preliminary data.</text>
</comment>
<protein>
    <submittedName>
        <fullName evidence="9">Drug/metabolite transporter (DMT)-like permease</fullName>
    </submittedName>
</protein>
<evidence type="ECO:0000256" key="2">
    <source>
        <dbReference type="ARBA" id="ARBA00007362"/>
    </source>
</evidence>
<dbReference type="InterPro" id="IPR000620">
    <property type="entry name" value="EamA_dom"/>
</dbReference>
<evidence type="ECO:0000313" key="9">
    <source>
        <dbReference type="EMBL" id="TWJ29426.1"/>
    </source>
</evidence>
<dbReference type="InterPro" id="IPR050638">
    <property type="entry name" value="AA-Vitamin_Transporters"/>
</dbReference>
<dbReference type="Pfam" id="PF00892">
    <property type="entry name" value="EamA"/>
    <property type="match status" value="2"/>
</dbReference>
<feature type="transmembrane region" description="Helical" evidence="7">
    <location>
        <begin position="83"/>
        <end position="103"/>
    </location>
</feature>
<feature type="domain" description="EamA" evidence="8">
    <location>
        <begin position="169"/>
        <end position="305"/>
    </location>
</feature>
<feature type="transmembrane region" description="Helical" evidence="7">
    <location>
        <begin position="288"/>
        <end position="310"/>
    </location>
</feature>
<dbReference type="Proteomes" id="UP000319728">
    <property type="component" value="Unassembled WGS sequence"/>
</dbReference>
<proteinExistence type="inferred from homology"/>
<feature type="region of interest" description="Disordered" evidence="6">
    <location>
        <begin position="415"/>
        <end position="441"/>
    </location>
</feature>
<comment type="similarity">
    <text evidence="2">Belongs to the EamA transporter family.</text>
</comment>
<feature type="region of interest" description="Disordered" evidence="6">
    <location>
        <begin position="314"/>
        <end position="337"/>
    </location>
</feature>
<feature type="transmembrane region" description="Helical" evidence="7">
    <location>
        <begin position="169"/>
        <end position="186"/>
    </location>
</feature>
<sequence length="441" mass="46020">MQTSSTPVRPDDTNSPSHVDAHLYLLTTMAFFGSAFASSKVVVGHLPHQVAAVLRFGGGAVILLLITLVISRRGTGAFSWRDALRAGAVGLLGVFGYNVFFFWGLSLAPSIDGTVIVPVLSPVITTAVMIAIGRERPSTSRLTGLLLGLGGAVVFFLGAGVAIDSRRLTGDLIYLAGAAAWAAYSITSKRVLNRTDPLRATTAGTVVGALALALFAAPSAGDADWSAVPGHVWANVVYLAVGPTAVAYLFYYRGLRSVSPTTATVMMFAAPLFGITCAVAFLDESFHALQVVGALIMVVGALLAVGGQFVRRAPPRRAGRRSAPGTGRRSRHRTVPAGVEPEDALEVAVQVRLVVEADRSRRLPGGESVAQQAPGQVDPTGDHVLVGSDAVLPRERPDQVGGVDVQGTRRLVQADPLDDPLVEQGPEAARDPGVVRGGGCR</sequence>
<keyword evidence="5 7" id="KW-0472">Membrane</keyword>
<evidence type="ECO:0000256" key="1">
    <source>
        <dbReference type="ARBA" id="ARBA00004141"/>
    </source>
</evidence>
<evidence type="ECO:0000313" key="10">
    <source>
        <dbReference type="Proteomes" id="UP000319728"/>
    </source>
</evidence>
<keyword evidence="3 7" id="KW-0812">Transmembrane</keyword>
<name>A0A562WGN6_9ACTN</name>
<accession>A0A562WGN6</accession>
<feature type="transmembrane region" description="Helical" evidence="7">
    <location>
        <begin position="145"/>
        <end position="163"/>
    </location>
</feature>
<dbReference type="AlphaFoldDB" id="A0A562WGN6"/>
<evidence type="ECO:0000256" key="6">
    <source>
        <dbReference type="SAM" id="MobiDB-lite"/>
    </source>
</evidence>
<feature type="transmembrane region" description="Helical" evidence="7">
    <location>
        <begin position="115"/>
        <end position="133"/>
    </location>
</feature>
<reference evidence="9 10" key="1">
    <citation type="submission" date="2019-07" db="EMBL/GenBank/DDBJ databases">
        <title>R&amp;d 2014.</title>
        <authorList>
            <person name="Klenk H.-P."/>
        </authorList>
    </citation>
    <scope>NUCLEOTIDE SEQUENCE [LARGE SCALE GENOMIC DNA]</scope>
    <source>
        <strain evidence="9 10">DSM 43912</strain>
    </source>
</reference>
<keyword evidence="4 7" id="KW-1133">Transmembrane helix</keyword>
<keyword evidence="10" id="KW-1185">Reference proteome</keyword>
<dbReference type="PANTHER" id="PTHR32322:SF2">
    <property type="entry name" value="EAMA DOMAIN-CONTAINING PROTEIN"/>
    <property type="match status" value="1"/>
</dbReference>
<feature type="transmembrane region" description="Helical" evidence="7">
    <location>
        <begin position="263"/>
        <end position="282"/>
    </location>
</feature>